<dbReference type="InParanoid" id="Q75A53"/>
<dbReference type="GeneID" id="4620311"/>
<dbReference type="Pfam" id="PF04178">
    <property type="entry name" value="Got1"/>
    <property type="match status" value="1"/>
</dbReference>
<evidence type="ECO:0000256" key="6">
    <source>
        <dbReference type="ARBA" id="ARBA00023136"/>
    </source>
</evidence>
<protein>
    <recommendedName>
        <fullName evidence="8">Protein transport protein SFT2</fullName>
    </recommendedName>
</protein>
<gene>
    <name evidence="9" type="ORF">AGOS_ADR066C</name>
</gene>
<reference evidence="9 10" key="1">
    <citation type="journal article" date="2004" name="Science">
        <title>The Ashbya gossypii genome as a tool for mapping the ancient Saccharomyces cerevisiae genome.</title>
        <authorList>
            <person name="Dietrich F.S."/>
            <person name="Voegeli S."/>
            <person name="Brachat S."/>
            <person name="Lerch A."/>
            <person name="Gates K."/>
            <person name="Steiner S."/>
            <person name="Mohr C."/>
            <person name="Pohlmann R."/>
            <person name="Luedi P."/>
            <person name="Choi S."/>
            <person name="Wing R.A."/>
            <person name="Flavier A."/>
            <person name="Gaffney T.D."/>
            <person name="Philippsen P."/>
        </authorList>
    </citation>
    <scope>NUCLEOTIDE SEQUENCE [LARGE SCALE GENOMIC DNA]</scope>
    <source>
        <strain evidence="10">ATCC 10895 / CBS 109.51 / FGSC 9923 / NRRL Y-1056</strain>
    </source>
</reference>
<dbReference type="HOGENOM" id="CLU_099529_3_0_1"/>
<evidence type="ECO:0000256" key="4">
    <source>
        <dbReference type="ARBA" id="ARBA00022927"/>
    </source>
</evidence>
<feature type="transmembrane region" description="Helical" evidence="8">
    <location>
        <begin position="168"/>
        <end position="190"/>
    </location>
</feature>
<evidence type="ECO:0000256" key="5">
    <source>
        <dbReference type="ARBA" id="ARBA00022989"/>
    </source>
</evidence>
<dbReference type="FunCoup" id="Q75A53">
    <property type="interactions" value="720"/>
</dbReference>
<comment type="subcellular location">
    <subcellularLocation>
        <location evidence="8">Golgi apparatus membrane</location>
        <topology evidence="8">Multi-pass membrane protein</topology>
    </subcellularLocation>
    <subcellularLocation>
        <location evidence="1">Membrane</location>
        <topology evidence="1">Multi-pass membrane protein</topology>
    </subcellularLocation>
</comment>
<dbReference type="GO" id="GO:0005829">
    <property type="term" value="C:cytosol"/>
    <property type="evidence" value="ECO:0007669"/>
    <property type="project" value="GOC"/>
</dbReference>
<dbReference type="PANTHER" id="PTHR23137:SF36">
    <property type="entry name" value="VESICLE TRANSPORT PROTEIN SFT2C"/>
    <property type="match status" value="1"/>
</dbReference>
<dbReference type="InterPro" id="IPR007305">
    <property type="entry name" value="Vesicle_transpt_Got1/SFT2"/>
</dbReference>
<organism evidence="9 10">
    <name type="scientific">Eremothecium gossypii (strain ATCC 10895 / CBS 109.51 / FGSC 9923 / NRRL Y-1056)</name>
    <name type="common">Yeast</name>
    <name type="synonym">Ashbya gossypii</name>
    <dbReference type="NCBI Taxonomy" id="284811"/>
    <lineage>
        <taxon>Eukaryota</taxon>
        <taxon>Fungi</taxon>
        <taxon>Dikarya</taxon>
        <taxon>Ascomycota</taxon>
        <taxon>Saccharomycotina</taxon>
        <taxon>Saccharomycetes</taxon>
        <taxon>Saccharomycetales</taxon>
        <taxon>Saccharomycetaceae</taxon>
        <taxon>Eremothecium</taxon>
    </lineage>
</organism>
<dbReference type="KEGG" id="ago:AGOS_ADR066C"/>
<dbReference type="Proteomes" id="UP000000591">
    <property type="component" value="Chromosome IV"/>
</dbReference>
<feature type="transmembrane region" description="Helical" evidence="8">
    <location>
        <begin position="145"/>
        <end position="162"/>
    </location>
</feature>
<feature type="transmembrane region" description="Helical" evidence="8">
    <location>
        <begin position="78"/>
        <end position="99"/>
    </location>
</feature>
<dbReference type="GO" id="GO:0000138">
    <property type="term" value="C:Golgi trans cisterna"/>
    <property type="evidence" value="ECO:0007669"/>
    <property type="project" value="EnsemblFungi"/>
</dbReference>
<accession>Q75A53</accession>
<evidence type="ECO:0000256" key="8">
    <source>
        <dbReference type="RuleBase" id="RU363111"/>
    </source>
</evidence>
<name>Q75A53_EREGS</name>
<dbReference type="RefSeq" id="NP_984162.2">
    <property type="nucleotide sequence ID" value="NM_209515.2"/>
</dbReference>
<comment type="function">
    <text evidence="8">Nonessential protein required for the fusion of transport vesicles derived from the endocytic pathway with the Golgi complex.</text>
</comment>
<dbReference type="eggNOG" id="KOG2887">
    <property type="taxonomic scope" value="Eukaryota"/>
</dbReference>
<dbReference type="GO" id="GO:0015031">
    <property type="term" value="P:protein transport"/>
    <property type="evidence" value="ECO:0007669"/>
    <property type="project" value="UniProtKB-KW"/>
</dbReference>
<reference evidence="10" key="2">
    <citation type="journal article" date="2013" name="G3 (Bethesda)">
        <title>Genomes of Ashbya fungi isolated from insects reveal four mating-type loci, numerous translocations, lack of transposons, and distinct gene duplications.</title>
        <authorList>
            <person name="Dietrich F.S."/>
            <person name="Voegeli S."/>
            <person name="Kuo S."/>
            <person name="Philippsen P."/>
        </authorList>
    </citation>
    <scope>GENOME REANNOTATION</scope>
    <source>
        <strain evidence="10">ATCC 10895 / CBS 109.51 / FGSC 9923 / NRRL Y-1056</strain>
    </source>
</reference>
<dbReference type="AlphaFoldDB" id="Q75A53"/>
<keyword evidence="8" id="KW-0333">Golgi apparatus</keyword>
<sequence>MESNEQSSSLRDSLNRWNAGRAQQGSSVNEGAKTLLAGWAESLNARAADVYQRLPLTQQDLVQSPEPAWFALSRTERLALFVVFLAAAAGCFAACVMLFPVLALKPRKFGLLWPVGSLLFVLAFGVLQGPVAYAKHMLSRERLPFTAFFLTTCAATIYFAAIAKSTLLTIPCALLQLVAVVYYGVSYFPFGAAGLRMVSAAGLSTARGALRI</sequence>
<keyword evidence="10" id="KW-1185">Reference proteome</keyword>
<evidence type="ECO:0000256" key="2">
    <source>
        <dbReference type="ARBA" id="ARBA00022448"/>
    </source>
</evidence>
<keyword evidence="4 8" id="KW-0653">Protein transport</keyword>
<keyword evidence="5 8" id="KW-1133">Transmembrane helix</keyword>
<dbReference type="PANTHER" id="PTHR23137">
    <property type="entry name" value="VESICLE TRANSPORT PROTEIN-RELATED"/>
    <property type="match status" value="1"/>
</dbReference>
<dbReference type="InterPro" id="IPR011691">
    <property type="entry name" value="Vesicle_transpt_SFT2"/>
</dbReference>
<evidence type="ECO:0000256" key="3">
    <source>
        <dbReference type="ARBA" id="ARBA00022692"/>
    </source>
</evidence>
<dbReference type="STRING" id="284811.Q75A53"/>
<dbReference type="OMA" id="GLMFFTR"/>
<evidence type="ECO:0000313" key="9">
    <source>
        <dbReference type="EMBL" id="AAS51986.2"/>
    </source>
</evidence>
<evidence type="ECO:0000256" key="7">
    <source>
        <dbReference type="ARBA" id="ARBA00025800"/>
    </source>
</evidence>
<dbReference type="OrthoDB" id="660759at2759"/>
<dbReference type="EMBL" id="AE016817">
    <property type="protein sequence ID" value="AAS51986.2"/>
    <property type="molecule type" value="Genomic_DNA"/>
</dbReference>
<comment type="similarity">
    <text evidence="7 8">Belongs to the SFT2 family.</text>
</comment>
<proteinExistence type="inferred from homology"/>
<keyword evidence="2 8" id="KW-0813">Transport</keyword>
<dbReference type="GO" id="GO:0042147">
    <property type="term" value="P:retrograde transport, endosome to Golgi"/>
    <property type="evidence" value="ECO:0007669"/>
    <property type="project" value="EnsemblFungi"/>
</dbReference>
<keyword evidence="3 8" id="KW-0812">Transmembrane</keyword>
<evidence type="ECO:0000313" key="10">
    <source>
        <dbReference type="Proteomes" id="UP000000591"/>
    </source>
</evidence>
<evidence type="ECO:0000256" key="1">
    <source>
        <dbReference type="ARBA" id="ARBA00004141"/>
    </source>
</evidence>
<dbReference type="GO" id="GO:0000139">
    <property type="term" value="C:Golgi membrane"/>
    <property type="evidence" value="ECO:0007669"/>
    <property type="project" value="UniProtKB-SubCell"/>
</dbReference>
<feature type="transmembrane region" description="Helical" evidence="8">
    <location>
        <begin position="111"/>
        <end position="133"/>
    </location>
</feature>
<keyword evidence="6 8" id="KW-0472">Membrane</keyword>